<feature type="region of interest" description="Disordered" evidence="1">
    <location>
        <begin position="1"/>
        <end position="36"/>
    </location>
</feature>
<keyword evidence="4" id="KW-1185">Reference proteome</keyword>
<feature type="compositionally biased region" description="Polar residues" evidence="1">
    <location>
        <begin position="1"/>
        <end position="15"/>
    </location>
</feature>
<feature type="region of interest" description="Disordered" evidence="1">
    <location>
        <begin position="50"/>
        <end position="76"/>
    </location>
</feature>
<proteinExistence type="predicted"/>
<name>A0ABY4BY64_9MICO</name>
<evidence type="ECO:0000259" key="2">
    <source>
        <dbReference type="PROSITE" id="PS51782"/>
    </source>
</evidence>
<dbReference type="InterPro" id="IPR036779">
    <property type="entry name" value="LysM_dom_sf"/>
</dbReference>
<dbReference type="RefSeq" id="WP_243555106.1">
    <property type="nucleotide sequence ID" value="NZ_CP094528.1"/>
</dbReference>
<sequence length="254" mass="27100">MPVTKTDTSSASLTHASLELLEPGKTPGVPGPKIGEIKFQMNPKELTMSKSASWKVEKQKKASSAPPATYQGPDPQKLSVELFLDDTRGGSGDSVVTRVEKLFQACAPTKDSQRGDTPSPPWVRFSWGVLAGFVGYIKSVSAKYTVFSPTGTPLRAVCTVALEEIAEEAGKQNPTSGGLKPRRLHVVREGDTLAGIAYREYGNAALWRQVAEVNGIDDPIRLAPGRSVFLPSGDELAGPAGRATARAEVARVVR</sequence>
<dbReference type="CDD" id="cd00118">
    <property type="entry name" value="LysM"/>
    <property type="match status" value="1"/>
</dbReference>
<evidence type="ECO:0000313" key="3">
    <source>
        <dbReference type="EMBL" id="UOE43839.1"/>
    </source>
</evidence>
<dbReference type="Pfam" id="PF19266">
    <property type="entry name" value="CIS_tube"/>
    <property type="match status" value="1"/>
</dbReference>
<dbReference type="Pfam" id="PF01476">
    <property type="entry name" value="LysM"/>
    <property type="match status" value="1"/>
</dbReference>
<dbReference type="InterPro" id="IPR045361">
    <property type="entry name" value="CIS_tube_prot_N"/>
</dbReference>
<feature type="domain" description="LysM" evidence="2">
    <location>
        <begin position="183"/>
        <end position="230"/>
    </location>
</feature>
<evidence type="ECO:0000313" key="4">
    <source>
        <dbReference type="Proteomes" id="UP000832097"/>
    </source>
</evidence>
<dbReference type="Gene3D" id="3.10.350.10">
    <property type="entry name" value="LysM domain"/>
    <property type="match status" value="1"/>
</dbReference>
<reference evidence="3 4" key="1">
    <citation type="submission" date="2022-03" db="EMBL/GenBank/DDBJ databases">
        <title>Mucilaginibacter sp. isolated from the gut of Protaetia brevitarsis seulensis larvae.</title>
        <authorList>
            <person name="Won M."/>
            <person name="Kim S.-J."/>
            <person name="Kwon S.-W."/>
        </authorList>
    </citation>
    <scope>NUCLEOTIDE SEQUENCE [LARGE SCALE GENOMIC DNA]</scope>
    <source>
        <strain evidence="3 4">CFWR-12</strain>
    </source>
</reference>
<gene>
    <name evidence="3" type="ORF">MTO99_16970</name>
</gene>
<dbReference type="Proteomes" id="UP000832097">
    <property type="component" value="Chromosome"/>
</dbReference>
<evidence type="ECO:0000256" key="1">
    <source>
        <dbReference type="SAM" id="MobiDB-lite"/>
    </source>
</evidence>
<organism evidence="3 4">
    <name type="scientific">Agromyces larvae</name>
    <dbReference type="NCBI Taxonomy" id="2929802"/>
    <lineage>
        <taxon>Bacteria</taxon>
        <taxon>Bacillati</taxon>
        <taxon>Actinomycetota</taxon>
        <taxon>Actinomycetes</taxon>
        <taxon>Micrococcales</taxon>
        <taxon>Microbacteriaceae</taxon>
        <taxon>Agromyces</taxon>
    </lineage>
</organism>
<protein>
    <submittedName>
        <fullName evidence="3">LysM peptidoglycan-binding domain-containing protein</fullName>
    </submittedName>
</protein>
<dbReference type="EMBL" id="CP094528">
    <property type="protein sequence ID" value="UOE43839.1"/>
    <property type="molecule type" value="Genomic_DNA"/>
</dbReference>
<dbReference type="PROSITE" id="PS51782">
    <property type="entry name" value="LYSM"/>
    <property type="match status" value="1"/>
</dbReference>
<accession>A0ABY4BY64</accession>
<dbReference type="InterPro" id="IPR018392">
    <property type="entry name" value="LysM"/>
</dbReference>